<dbReference type="VEuPathDB" id="VectorBase:AALB20_031890"/>
<organism evidence="1 2">
    <name type="scientific">Anopheles albimanus</name>
    <name type="common">New world malaria mosquito</name>
    <dbReference type="NCBI Taxonomy" id="7167"/>
    <lineage>
        <taxon>Eukaryota</taxon>
        <taxon>Metazoa</taxon>
        <taxon>Ecdysozoa</taxon>
        <taxon>Arthropoda</taxon>
        <taxon>Hexapoda</taxon>
        <taxon>Insecta</taxon>
        <taxon>Pterygota</taxon>
        <taxon>Neoptera</taxon>
        <taxon>Endopterygota</taxon>
        <taxon>Diptera</taxon>
        <taxon>Nematocera</taxon>
        <taxon>Culicoidea</taxon>
        <taxon>Culicidae</taxon>
        <taxon>Anophelinae</taxon>
        <taxon>Anopheles</taxon>
    </lineage>
</organism>
<evidence type="ECO:0000313" key="1">
    <source>
        <dbReference type="EnsemblMetazoa" id="AALB006146-PA"/>
    </source>
</evidence>
<evidence type="ECO:0000313" key="2">
    <source>
        <dbReference type="Proteomes" id="UP000069272"/>
    </source>
</evidence>
<dbReference type="VEuPathDB" id="VectorBase:AALB006146"/>
<reference evidence="1" key="2">
    <citation type="submission" date="2022-08" db="UniProtKB">
        <authorList>
            <consortium name="EnsemblMetazoa"/>
        </authorList>
    </citation>
    <scope>IDENTIFICATION</scope>
    <source>
        <strain evidence="1">STECLA/ALBI9_A</strain>
    </source>
</reference>
<keyword evidence="2" id="KW-1185">Reference proteome</keyword>
<dbReference type="AlphaFoldDB" id="A0A182FI02"/>
<reference evidence="1 2" key="1">
    <citation type="journal article" date="2017" name="G3 (Bethesda)">
        <title>The Physical Genome Mapping of Anopheles albimanus Corrected Scaffold Misassemblies and Identified Interarm Rearrangements in Genus Anopheles.</title>
        <authorList>
            <person name="Artemov G.N."/>
            <person name="Peery A.N."/>
            <person name="Jiang X."/>
            <person name="Tu Z."/>
            <person name="Stegniy V.N."/>
            <person name="Sharakhova M.V."/>
            <person name="Sharakhov I.V."/>
        </authorList>
    </citation>
    <scope>NUCLEOTIDE SEQUENCE [LARGE SCALE GENOMIC DNA]</scope>
    <source>
        <strain evidence="1 2">ALBI9_A</strain>
    </source>
</reference>
<dbReference type="EnsemblMetazoa" id="AALB006146-RA">
    <property type="protein sequence ID" value="AALB006146-PA"/>
    <property type="gene ID" value="AALB006146"/>
</dbReference>
<name>A0A182FI02_ANOAL</name>
<protein>
    <submittedName>
        <fullName evidence="1">Uncharacterized protein</fullName>
    </submittedName>
</protein>
<dbReference type="Proteomes" id="UP000069272">
    <property type="component" value="Chromosome 3L"/>
</dbReference>
<proteinExistence type="predicted"/>
<sequence>MSFVLFRTPSRVVAKWGSGGVCPNEASPSGSITATMARWTDNLLILLHNCHVYCNLAIGWLTVHGRLLTDGIDAVLRPVLRRVSTEWPAGGVRLGTAARTSSIMAYVVWRVLMKQYSKVRLGIQKNPSVDDE</sequence>
<accession>A0A182FI02</accession>